<name>H8WX38_CANO9</name>
<comment type="similarity">
    <text evidence="2 6">Belongs to the DNA polymerase alpha subunit B family.</text>
</comment>
<dbReference type="Pfam" id="PF22062">
    <property type="entry name" value="OB_DPOA2"/>
    <property type="match status" value="1"/>
</dbReference>
<dbReference type="GO" id="GO:0006270">
    <property type="term" value="P:DNA replication initiation"/>
    <property type="evidence" value="ECO:0007669"/>
    <property type="project" value="TreeGrafter"/>
</dbReference>
<evidence type="ECO:0000256" key="6">
    <source>
        <dbReference type="PIRNR" id="PIRNR018300"/>
    </source>
</evidence>
<feature type="domain" description="DNA polymerase alpha subunit B OB" evidence="9">
    <location>
        <begin position="200"/>
        <end position="308"/>
    </location>
</feature>
<gene>
    <name evidence="10" type="ORF">CORT_0A07920</name>
</gene>
<dbReference type="RefSeq" id="XP_003866617.1">
    <property type="nucleotide sequence ID" value="XM_003866569.1"/>
</dbReference>
<dbReference type="PANTHER" id="PTHR23061">
    <property type="entry name" value="DNA POLYMERASE 2 ALPHA 70 KDA SUBUNIT"/>
    <property type="match status" value="1"/>
</dbReference>
<evidence type="ECO:0000259" key="8">
    <source>
        <dbReference type="Pfam" id="PF04042"/>
    </source>
</evidence>
<protein>
    <recommendedName>
        <fullName evidence="3 6">DNA polymerase alpha subunit B</fullName>
    </recommendedName>
</protein>
<proteinExistence type="inferred from homology"/>
<evidence type="ECO:0000256" key="3">
    <source>
        <dbReference type="ARBA" id="ARBA00018596"/>
    </source>
</evidence>
<keyword evidence="5 6" id="KW-0539">Nucleus</keyword>
<feature type="region of interest" description="Disordered" evidence="7">
    <location>
        <begin position="83"/>
        <end position="151"/>
    </location>
</feature>
<dbReference type="EMBL" id="HE681719">
    <property type="protein sequence ID" value="CCG21178.1"/>
    <property type="molecule type" value="Genomic_DNA"/>
</dbReference>
<keyword evidence="4 6" id="KW-0235">DNA replication</keyword>
<evidence type="ECO:0000256" key="1">
    <source>
        <dbReference type="ARBA" id="ARBA00004123"/>
    </source>
</evidence>
<comment type="function">
    <text evidence="6">Accessory subunit of the DNA polymerase alpha complex (also known as the alpha DNA polymerase-primase complex) which plays an essential role in the initiation of DNA synthesis.</text>
</comment>
<dbReference type="KEGG" id="cot:CORT_0A07920"/>
<dbReference type="Gene3D" id="3.60.21.60">
    <property type="match status" value="2"/>
</dbReference>
<organism evidence="10 11">
    <name type="scientific">Candida orthopsilosis (strain 90-125)</name>
    <name type="common">Yeast</name>
    <dbReference type="NCBI Taxonomy" id="1136231"/>
    <lineage>
        <taxon>Eukaryota</taxon>
        <taxon>Fungi</taxon>
        <taxon>Dikarya</taxon>
        <taxon>Ascomycota</taxon>
        <taxon>Saccharomycotina</taxon>
        <taxon>Pichiomycetes</taxon>
        <taxon>Debaryomycetaceae</taxon>
        <taxon>Candida/Lodderomyces clade</taxon>
        <taxon>Candida</taxon>
    </lineage>
</organism>
<evidence type="ECO:0000313" key="11">
    <source>
        <dbReference type="Proteomes" id="UP000005018"/>
    </source>
</evidence>
<dbReference type="PANTHER" id="PTHR23061:SF12">
    <property type="entry name" value="DNA POLYMERASE ALPHA SUBUNIT B"/>
    <property type="match status" value="1"/>
</dbReference>
<sequence>MATETFINQVAKTFGPSTKLGDDEYEKLSSLIQIFNVDLEDLFLEWESYNVAEVQQDLELNMTTLIQFHEYLQKKLANNKLTPKSVHVMKDGSGRKPLSKRAVNNNSPATPHTKKRKFDSSEPELSSPAHYESANNTFTTSPIKPSTGSHTLLETLNPELEVINNLSSESSSNPIKLTANFDPAKFKFRTMQMKLLESADVLDDQIDSVAQLYQEYNKTEQQFGNPCLSSQFDILCCGRIVPDSPMYDSETLNSNSLFLETSRLSGIGQRVPLGLSKLAGFSFFPGQIVVLKGRNPTGKQFVVEEVMTLPQLGTPVSSRSELEEYNQLQDGHGLKIVVASGPYSNSNKLQYSKLEGLVEKINNEIQPNVVILNGPFIDLTNKDVEEGRFNFSRDQLPKNLDDVFRLLITPILRKVDSKIQVVLFPSLKDSCVNHCSYPQDSFDRKKFQLPKNIKVFPNPSSFAVNEVLIGSSNLDLFKDLKEVFKQDEKLSKNRFERVIDHIFQQRRYYPVIPGSIARTSEHDISHLTNGAAGENLNGVSVGGSSLETPYLGLTELGNSLPDVLILPSELKVFAKVVNDVVVINPGSFIRPSRSINSEDGTYAVLSITGPKVEALDGTNVEQVEGDSELFHHNVYKRCRVDIYTS</sequence>
<dbReference type="GO" id="GO:0003677">
    <property type="term" value="F:DNA binding"/>
    <property type="evidence" value="ECO:0007669"/>
    <property type="project" value="InterPro"/>
</dbReference>
<feature type="domain" description="DNA polymerase alpha/delta/epsilon subunit B" evidence="8">
    <location>
        <begin position="336"/>
        <end position="575"/>
    </location>
</feature>
<dbReference type="OrthoDB" id="336885at2759"/>
<dbReference type="HOGENOM" id="CLU_014923_1_0_1"/>
<dbReference type="AlphaFoldDB" id="H8WX38"/>
<dbReference type="InterPro" id="IPR007185">
    <property type="entry name" value="DNA_pol_a/d/e_bsu"/>
</dbReference>
<accession>H8WX38</accession>
<dbReference type="Pfam" id="PF04042">
    <property type="entry name" value="DNA_pol_E_B"/>
    <property type="match status" value="1"/>
</dbReference>
<dbReference type="PIRSF" id="PIRSF018300">
    <property type="entry name" value="DNA_pol_alph_2"/>
    <property type="match status" value="1"/>
</dbReference>
<evidence type="ECO:0000313" key="10">
    <source>
        <dbReference type="EMBL" id="CCG21178.1"/>
    </source>
</evidence>
<evidence type="ECO:0000259" key="9">
    <source>
        <dbReference type="Pfam" id="PF22062"/>
    </source>
</evidence>
<feature type="compositionally biased region" description="Polar residues" evidence="7">
    <location>
        <begin position="133"/>
        <end position="151"/>
    </location>
</feature>
<dbReference type="InterPro" id="IPR054300">
    <property type="entry name" value="OB_DPOA2"/>
</dbReference>
<evidence type="ECO:0000256" key="2">
    <source>
        <dbReference type="ARBA" id="ARBA00007299"/>
    </source>
</evidence>
<dbReference type="Proteomes" id="UP000005018">
    <property type="component" value="Chromosome 1"/>
</dbReference>
<evidence type="ECO:0000256" key="4">
    <source>
        <dbReference type="ARBA" id="ARBA00022705"/>
    </source>
</evidence>
<dbReference type="GeneID" id="14537992"/>
<comment type="subcellular location">
    <subcellularLocation>
        <location evidence="1 6">Nucleus</location>
    </subcellularLocation>
</comment>
<dbReference type="eggNOG" id="KOG1625">
    <property type="taxonomic scope" value="Eukaryota"/>
</dbReference>
<evidence type="ECO:0000256" key="7">
    <source>
        <dbReference type="SAM" id="MobiDB-lite"/>
    </source>
</evidence>
<keyword evidence="11" id="KW-1185">Reference proteome</keyword>
<evidence type="ECO:0000256" key="5">
    <source>
        <dbReference type="ARBA" id="ARBA00023242"/>
    </source>
</evidence>
<dbReference type="InterPro" id="IPR016722">
    <property type="entry name" value="DNA_pol_alpha_bsu"/>
</dbReference>
<dbReference type="GO" id="GO:0005658">
    <property type="term" value="C:alpha DNA polymerase:primase complex"/>
    <property type="evidence" value="ECO:0007669"/>
    <property type="project" value="TreeGrafter"/>
</dbReference>
<reference evidence="10 11" key="1">
    <citation type="journal article" date="2012" name="PLoS ONE">
        <title>Sequence and analysis of the genome of the pathogenic yeast Candida orthopsilosis.</title>
        <authorList>
            <person name="Riccombeni A."/>
            <person name="Vidanes G."/>
            <person name="Proux-Wera E."/>
            <person name="Wolfe K.H."/>
            <person name="Butler G."/>
        </authorList>
    </citation>
    <scope>NUCLEOTIDE SEQUENCE [LARGE SCALE GENOMIC DNA]</scope>
    <source>
        <strain evidence="10 11">Co 90-125</strain>
    </source>
</reference>